<dbReference type="Proteomes" id="UP000800200">
    <property type="component" value="Unassembled WGS sequence"/>
</dbReference>
<sequence length="137" mass="15553">MASTSAAGAGAPPPPPPPPRGSLDNLPAELLLDIIRYLHSEEYATFALALYPLLRRHGLVPALTKETYLRITRQRPPPSSKTGSYWRLPVEMTDEIMRYLEPADMIAFLFSNRELFLRYLPELSKDTKKGLWKSKEK</sequence>
<feature type="region of interest" description="Disordered" evidence="1">
    <location>
        <begin position="1"/>
        <end position="23"/>
    </location>
</feature>
<evidence type="ECO:0008006" key="4">
    <source>
        <dbReference type="Google" id="ProtNLM"/>
    </source>
</evidence>
<name>A0A6A6DWT0_9PEZI</name>
<evidence type="ECO:0000313" key="3">
    <source>
        <dbReference type="Proteomes" id="UP000800200"/>
    </source>
</evidence>
<reference evidence="2" key="1">
    <citation type="journal article" date="2020" name="Stud. Mycol.">
        <title>101 Dothideomycetes genomes: a test case for predicting lifestyles and emergence of pathogens.</title>
        <authorList>
            <person name="Haridas S."/>
            <person name="Albert R."/>
            <person name="Binder M."/>
            <person name="Bloem J."/>
            <person name="Labutti K."/>
            <person name="Salamov A."/>
            <person name="Andreopoulos B."/>
            <person name="Baker S."/>
            <person name="Barry K."/>
            <person name="Bills G."/>
            <person name="Bluhm B."/>
            <person name="Cannon C."/>
            <person name="Castanera R."/>
            <person name="Culley D."/>
            <person name="Daum C."/>
            <person name="Ezra D."/>
            <person name="Gonzalez J."/>
            <person name="Henrissat B."/>
            <person name="Kuo A."/>
            <person name="Liang C."/>
            <person name="Lipzen A."/>
            <person name="Lutzoni F."/>
            <person name="Magnuson J."/>
            <person name="Mondo S."/>
            <person name="Nolan M."/>
            <person name="Ohm R."/>
            <person name="Pangilinan J."/>
            <person name="Park H.-J."/>
            <person name="Ramirez L."/>
            <person name="Alfaro M."/>
            <person name="Sun H."/>
            <person name="Tritt A."/>
            <person name="Yoshinaga Y."/>
            <person name="Zwiers L.-H."/>
            <person name="Turgeon B."/>
            <person name="Goodwin S."/>
            <person name="Spatafora J."/>
            <person name="Crous P."/>
            <person name="Grigoriev I."/>
        </authorList>
    </citation>
    <scope>NUCLEOTIDE SEQUENCE</scope>
    <source>
        <strain evidence="2">CBS 207.26</strain>
    </source>
</reference>
<proteinExistence type="predicted"/>
<protein>
    <recommendedName>
        <fullName evidence="4">F-box domain-containing protein</fullName>
    </recommendedName>
</protein>
<accession>A0A6A6DWT0</accession>
<gene>
    <name evidence="2" type="ORF">K469DRAFT_218378</name>
</gene>
<organism evidence="2 3">
    <name type="scientific">Zopfia rhizophila CBS 207.26</name>
    <dbReference type="NCBI Taxonomy" id="1314779"/>
    <lineage>
        <taxon>Eukaryota</taxon>
        <taxon>Fungi</taxon>
        <taxon>Dikarya</taxon>
        <taxon>Ascomycota</taxon>
        <taxon>Pezizomycotina</taxon>
        <taxon>Dothideomycetes</taxon>
        <taxon>Dothideomycetes incertae sedis</taxon>
        <taxon>Zopfiaceae</taxon>
        <taxon>Zopfia</taxon>
    </lineage>
</organism>
<keyword evidence="3" id="KW-1185">Reference proteome</keyword>
<feature type="compositionally biased region" description="Pro residues" evidence="1">
    <location>
        <begin position="11"/>
        <end position="20"/>
    </location>
</feature>
<feature type="compositionally biased region" description="Low complexity" evidence="1">
    <location>
        <begin position="1"/>
        <end position="10"/>
    </location>
</feature>
<evidence type="ECO:0000313" key="2">
    <source>
        <dbReference type="EMBL" id="KAF2182699.1"/>
    </source>
</evidence>
<dbReference type="OrthoDB" id="3882258at2759"/>
<dbReference type="EMBL" id="ML994646">
    <property type="protein sequence ID" value="KAF2182699.1"/>
    <property type="molecule type" value="Genomic_DNA"/>
</dbReference>
<evidence type="ECO:0000256" key="1">
    <source>
        <dbReference type="SAM" id="MobiDB-lite"/>
    </source>
</evidence>
<dbReference type="AlphaFoldDB" id="A0A6A6DWT0"/>